<dbReference type="STRING" id="37360.A0A0G4IQX5"/>
<dbReference type="InterPro" id="IPR036249">
    <property type="entry name" value="Thioredoxin-like_sf"/>
</dbReference>
<feature type="non-terminal residue" evidence="3">
    <location>
        <position position="1"/>
    </location>
</feature>
<accession>A0A0G4IQX5</accession>
<protein>
    <recommendedName>
        <fullName evidence="2">Thioredoxin domain-containing protein</fullName>
    </recommendedName>
</protein>
<dbReference type="AlphaFoldDB" id="A0A0G4IQX5"/>
<dbReference type="Pfam" id="PF06110">
    <property type="entry name" value="TXD17-like_Trx"/>
    <property type="match status" value="1"/>
</dbReference>
<dbReference type="InterPro" id="IPR010357">
    <property type="entry name" value="TXNDC17_dom"/>
</dbReference>
<dbReference type="InterPro" id="IPR023214">
    <property type="entry name" value="HAD_sf"/>
</dbReference>
<dbReference type="Pfam" id="PF13344">
    <property type="entry name" value="Hydrolase_6"/>
    <property type="match status" value="1"/>
</dbReference>
<dbReference type="Gene3D" id="3.40.30.10">
    <property type="entry name" value="Glutaredoxin"/>
    <property type="match status" value="1"/>
</dbReference>
<dbReference type="PANTHER" id="PTHR19288:SF46">
    <property type="entry name" value="HALOACID DEHALOGENASE-LIKE HYDROLASE DOMAIN-CONTAINING PROTEIN 2"/>
    <property type="match status" value="1"/>
</dbReference>
<keyword evidence="4" id="KW-1185">Reference proteome</keyword>
<evidence type="ECO:0000313" key="4">
    <source>
        <dbReference type="Proteomes" id="UP000039324"/>
    </source>
</evidence>
<dbReference type="EMBL" id="CDSF01000079">
    <property type="protein sequence ID" value="CEO97625.1"/>
    <property type="molecule type" value="Genomic_DNA"/>
</dbReference>
<dbReference type="GO" id="GO:0016791">
    <property type="term" value="F:phosphatase activity"/>
    <property type="evidence" value="ECO:0007669"/>
    <property type="project" value="InterPro"/>
</dbReference>
<dbReference type="InterPro" id="IPR006349">
    <property type="entry name" value="PGP_euk"/>
</dbReference>
<dbReference type="InterPro" id="IPR036412">
    <property type="entry name" value="HAD-like_sf"/>
</dbReference>
<dbReference type="OrthoDB" id="413953at2759"/>
<name>A0A0G4IQX5_PLABS</name>
<keyword evidence="1" id="KW-0378">Hydrolase</keyword>
<evidence type="ECO:0000259" key="2">
    <source>
        <dbReference type="Pfam" id="PF06110"/>
    </source>
</evidence>
<evidence type="ECO:0000256" key="1">
    <source>
        <dbReference type="ARBA" id="ARBA00022801"/>
    </source>
</evidence>
<dbReference type="Pfam" id="PF13242">
    <property type="entry name" value="Hydrolase_like"/>
    <property type="match status" value="1"/>
</dbReference>
<dbReference type="InterPro" id="IPR006357">
    <property type="entry name" value="HAD-SF_hydro_IIA"/>
</dbReference>
<dbReference type="GO" id="GO:0005737">
    <property type="term" value="C:cytoplasm"/>
    <property type="evidence" value="ECO:0007669"/>
    <property type="project" value="TreeGrafter"/>
</dbReference>
<gene>
    <name evidence="3" type="ORF">PBRA_000970</name>
</gene>
<dbReference type="SUPFAM" id="SSF56784">
    <property type="entry name" value="HAD-like"/>
    <property type="match status" value="1"/>
</dbReference>
<sequence>LQVGGSMGDRTSSALYHVVCDTPDEFDAQLRVAQDEARRRGVPLFILAFGQRDPDTGRSWCPDCHAAYPVIIGAMEALAPSACLLEITVERAAYKGNPAYAYRRHSALQLKAIPQLYRIQDDDAHPWLETLVENDCLDVGRVEKFVLFSPRIDLDAYDTVLLDCDGVLWTGPRIMPGAVRVVNELRRRGKRVYFVSNNSMSSREQYVAKLAAMGIPAVVDDVLCTSFAAARYLKDRNHSGKVYVVGNEGIGIELRNVGIEPVEGRLLHGHNIPRPQMDAAVVDREITSVVVGFDPELTYAKIAYATWLLHNNPSVQFICTNRDATFPSAVRVYPGAGSCVAAIAAGSQREPVDLGKPTTFMLDLLAERLGGLDRKRCLMIGDNLFTDIAFGHNAGTSTVLVLSGVSRLDQVGQPGTATPHYILRCINDLL</sequence>
<dbReference type="PANTHER" id="PTHR19288">
    <property type="entry name" value="4-NITROPHENYLPHOSPHATASE-RELATED"/>
    <property type="match status" value="1"/>
</dbReference>
<dbReference type="NCBIfam" id="TIGR01460">
    <property type="entry name" value="HAD-SF-IIA"/>
    <property type="match status" value="1"/>
</dbReference>
<evidence type="ECO:0000313" key="3">
    <source>
        <dbReference type="EMBL" id="CEO97625.1"/>
    </source>
</evidence>
<dbReference type="NCBIfam" id="TIGR01452">
    <property type="entry name" value="PGP_euk"/>
    <property type="match status" value="1"/>
</dbReference>
<proteinExistence type="predicted"/>
<reference evidence="3 4" key="1">
    <citation type="submission" date="2015-02" db="EMBL/GenBank/DDBJ databases">
        <authorList>
            <person name="Chooi Y.-H."/>
        </authorList>
    </citation>
    <scope>NUCLEOTIDE SEQUENCE [LARGE SCALE GENOMIC DNA]</scope>
    <source>
        <strain evidence="3">E3</strain>
    </source>
</reference>
<organism evidence="3 4">
    <name type="scientific">Plasmodiophora brassicae</name>
    <name type="common">Clubroot disease agent</name>
    <dbReference type="NCBI Taxonomy" id="37360"/>
    <lineage>
        <taxon>Eukaryota</taxon>
        <taxon>Sar</taxon>
        <taxon>Rhizaria</taxon>
        <taxon>Endomyxa</taxon>
        <taxon>Phytomyxea</taxon>
        <taxon>Plasmodiophorida</taxon>
        <taxon>Plasmodiophoridae</taxon>
        <taxon>Plasmodiophora</taxon>
    </lineage>
</organism>
<dbReference type="Gene3D" id="3.40.50.1000">
    <property type="entry name" value="HAD superfamily/HAD-like"/>
    <property type="match status" value="2"/>
</dbReference>
<dbReference type="OMA" id="VDFNMSA"/>
<dbReference type="Proteomes" id="UP000039324">
    <property type="component" value="Unassembled WGS sequence"/>
</dbReference>
<feature type="domain" description="Thioredoxin" evidence="2">
    <location>
        <begin position="36"/>
        <end position="123"/>
    </location>
</feature>
<dbReference type="SUPFAM" id="SSF52833">
    <property type="entry name" value="Thioredoxin-like"/>
    <property type="match status" value="1"/>
</dbReference>